<comment type="caution">
    <text evidence="3">The sequence shown here is derived from an EMBL/GenBank/DDBJ whole genome shotgun (WGS) entry which is preliminary data.</text>
</comment>
<keyword evidence="1" id="KW-0732">Signal</keyword>
<dbReference type="PANTHER" id="PTHR35936:SF17">
    <property type="entry name" value="ARGININE-BINDING EXTRACELLULAR PROTEIN ARTP"/>
    <property type="match status" value="1"/>
</dbReference>
<dbReference type="EMBL" id="DSRP01000422">
    <property type="protein sequence ID" value="HGG92500.1"/>
    <property type="molecule type" value="Genomic_DNA"/>
</dbReference>
<sequence length="196" mass="21154">MRRYVLAGFVSCVLAGLFLGAVRFLDPPTPPAHNHWRGGMVRVGYAVEGNFAFKNALGVVTGESPEVARVVLERAGVREVNWVRMDFGELIGQLESGAIDMIATGMRITPARAARVAFSLPTCRVGDGHLHDEPPGVDSNAGGEPASGLCAFAFRKRDARLLEAVNRELRDYLGTPEHLHLLGQFGLKPDAVIVPN</sequence>
<dbReference type="Gene3D" id="3.40.190.10">
    <property type="entry name" value="Periplasmic binding protein-like II"/>
    <property type="match status" value="1"/>
</dbReference>
<evidence type="ECO:0000313" key="3">
    <source>
        <dbReference type="EMBL" id="HGG92500.1"/>
    </source>
</evidence>
<reference evidence="3" key="1">
    <citation type="journal article" date="2020" name="mSystems">
        <title>Genome- and Community-Level Interaction Insights into Carbon Utilization and Element Cycling Functions of Hydrothermarchaeota in Hydrothermal Sediment.</title>
        <authorList>
            <person name="Zhou Z."/>
            <person name="Liu Y."/>
            <person name="Xu W."/>
            <person name="Pan J."/>
            <person name="Luo Z.H."/>
            <person name="Li M."/>
        </authorList>
    </citation>
    <scope>NUCLEOTIDE SEQUENCE [LARGE SCALE GENOMIC DNA]</scope>
    <source>
        <strain evidence="3">SpSt-413</strain>
    </source>
</reference>
<dbReference type="InterPro" id="IPR001638">
    <property type="entry name" value="Solute-binding_3/MltF_N"/>
</dbReference>
<dbReference type="PANTHER" id="PTHR35936">
    <property type="entry name" value="MEMBRANE-BOUND LYTIC MUREIN TRANSGLYCOSYLASE F"/>
    <property type="match status" value="1"/>
</dbReference>
<dbReference type="AlphaFoldDB" id="A0A7C4AGY1"/>
<dbReference type="Pfam" id="PF00497">
    <property type="entry name" value="SBP_bac_3"/>
    <property type="match status" value="1"/>
</dbReference>
<evidence type="ECO:0000259" key="2">
    <source>
        <dbReference type="Pfam" id="PF00497"/>
    </source>
</evidence>
<dbReference type="SUPFAM" id="SSF53850">
    <property type="entry name" value="Periplasmic binding protein-like II"/>
    <property type="match status" value="1"/>
</dbReference>
<proteinExistence type="predicted"/>
<feature type="domain" description="Solute-binding protein family 3/N-terminal" evidence="2">
    <location>
        <begin position="49"/>
        <end position="171"/>
    </location>
</feature>
<organism evidence="3">
    <name type="scientific">Fundidesulfovibrio putealis</name>
    <dbReference type="NCBI Taxonomy" id="270496"/>
    <lineage>
        <taxon>Bacteria</taxon>
        <taxon>Pseudomonadati</taxon>
        <taxon>Thermodesulfobacteriota</taxon>
        <taxon>Desulfovibrionia</taxon>
        <taxon>Desulfovibrionales</taxon>
        <taxon>Desulfovibrionaceae</taxon>
        <taxon>Fundidesulfovibrio</taxon>
    </lineage>
</organism>
<evidence type="ECO:0000256" key="1">
    <source>
        <dbReference type="ARBA" id="ARBA00022729"/>
    </source>
</evidence>
<gene>
    <name evidence="3" type="ORF">ENR59_06050</name>
</gene>
<accession>A0A7C4AGY1</accession>
<name>A0A7C4AGY1_9BACT</name>
<protein>
    <submittedName>
        <fullName evidence="3">Transporter substrate-binding domain-containing protein</fullName>
    </submittedName>
</protein>